<dbReference type="InterPro" id="IPR014710">
    <property type="entry name" value="RmlC-like_jellyroll"/>
</dbReference>
<reference evidence="6" key="1">
    <citation type="submission" date="2005-09" db="EMBL/GenBank/DDBJ databases">
        <title>Complete genome sequence of Clostridium kluyveri and comparative genomics of Clostridia species.</title>
        <authorList>
            <person name="Inui M."/>
            <person name="Nonaka H."/>
            <person name="Shinoda Y."/>
            <person name="Ikenaga Y."/>
            <person name="Abe M."/>
            <person name="Naito K."/>
            <person name="Vertes A.A."/>
            <person name="Yukawa H."/>
        </authorList>
    </citation>
    <scope>NUCLEOTIDE SEQUENCE [LARGE SCALE GENOMIC DNA]</scope>
    <source>
        <strain evidence="6">NBRC 12016</strain>
    </source>
</reference>
<dbReference type="GO" id="GO:0005829">
    <property type="term" value="C:cytosol"/>
    <property type="evidence" value="ECO:0007669"/>
    <property type="project" value="TreeGrafter"/>
</dbReference>
<dbReference type="Pfam" id="PF01381">
    <property type="entry name" value="HTH_3"/>
    <property type="match status" value="1"/>
</dbReference>
<accession>B9E4Z2</accession>
<dbReference type="PANTHER" id="PTHR46797:SF23">
    <property type="entry name" value="HTH-TYPE TRANSCRIPTIONAL REGULATOR SUTR"/>
    <property type="match status" value="1"/>
</dbReference>
<dbReference type="InterPro" id="IPR050807">
    <property type="entry name" value="TransReg_Diox_bact_type"/>
</dbReference>
<keyword evidence="1" id="KW-0805">Transcription regulation</keyword>
<dbReference type="SUPFAM" id="SSF47413">
    <property type="entry name" value="lambda repressor-like DNA-binding domains"/>
    <property type="match status" value="1"/>
</dbReference>
<dbReference type="GO" id="GO:0003677">
    <property type="term" value="F:DNA binding"/>
    <property type="evidence" value="ECO:0007669"/>
    <property type="project" value="UniProtKB-KW"/>
</dbReference>
<dbReference type="GO" id="GO:0003700">
    <property type="term" value="F:DNA-binding transcription factor activity"/>
    <property type="evidence" value="ECO:0007669"/>
    <property type="project" value="TreeGrafter"/>
</dbReference>
<name>B9E4Z2_CLOK1</name>
<evidence type="ECO:0000313" key="5">
    <source>
        <dbReference type="EMBL" id="BAH07567.1"/>
    </source>
</evidence>
<dbReference type="InterPro" id="IPR001387">
    <property type="entry name" value="Cro/C1-type_HTH"/>
</dbReference>
<dbReference type="AlphaFoldDB" id="B9E4Z2"/>
<sequence length="208" mass="23986">MLLYNYIINNIFLQYSIILSKEIFMEDIKSIIGINLKNIRKKRQLTLEMLSKLTNVSISMLGEIERGITNPTITVLWKIADGLKIPFTDLINEEKPPISVVYNSDAKTIINESGFKLFSLFNFDPIKKIELYYKILEVGSSYESKGHTVGIEEYIMICNGIMNLQIGDKNYILSKGDSINFKGNIYHRYKNEGELPLRAYMLLYYGVN</sequence>
<dbReference type="PANTHER" id="PTHR46797">
    <property type="entry name" value="HTH-TYPE TRANSCRIPTIONAL REGULATOR"/>
    <property type="match status" value="1"/>
</dbReference>
<dbReference type="Proteomes" id="UP000007969">
    <property type="component" value="Chromosome"/>
</dbReference>
<evidence type="ECO:0000256" key="1">
    <source>
        <dbReference type="ARBA" id="ARBA00023015"/>
    </source>
</evidence>
<dbReference type="KEGG" id="ckr:CKR_2516"/>
<dbReference type="CDD" id="cd02209">
    <property type="entry name" value="cupin_XRE_C"/>
    <property type="match status" value="1"/>
</dbReference>
<dbReference type="InterPro" id="IPR013096">
    <property type="entry name" value="Cupin_2"/>
</dbReference>
<feature type="domain" description="HTH cro/C1-type" evidence="4">
    <location>
        <begin position="36"/>
        <end position="90"/>
    </location>
</feature>
<evidence type="ECO:0000256" key="3">
    <source>
        <dbReference type="ARBA" id="ARBA00023163"/>
    </source>
</evidence>
<dbReference type="Gene3D" id="2.60.120.10">
    <property type="entry name" value="Jelly Rolls"/>
    <property type="match status" value="1"/>
</dbReference>
<dbReference type="Gene3D" id="1.10.260.40">
    <property type="entry name" value="lambda repressor-like DNA-binding domains"/>
    <property type="match status" value="1"/>
</dbReference>
<evidence type="ECO:0000256" key="2">
    <source>
        <dbReference type="ARBA" id="ARBA00023125"/>
    </source>
</evidence>
<keyword evidence="3" id="KW-0804">Transcription</keyword>
<dbReference type="SUPFAM" id="SSF51182">
    <property type="entry name" value="RmlC-like cupins"/>
    <property type="match status" value="1"/>
</dbReference>
<dbReference type="EMBL" id="AP009049">
    <property type="protein sequence ID" value="BAH07567.1"/>
    <property type="molecule type" value="Genomic_DNA"/>
</dbReference>
<dbReference type="InterPro" id="IPR010982">
    <property type="entry name" value="Lambda_DNA-bd_dom_sf"/>
</dbReference>
<organism evidence="5 6">
    <name type="scientific">Clostridium kluyveri (strain NBRC 12016)</name>
    <dbReference type="NCBI Taxonomy" id="583346"/>
    <lineage>
        <taxon>Bacteria</taxon>
        <taxon>Bacillati</taxon>
        <taxon>Bacillota</taxon>
        <taxon>Clostridia</taxon>
        <taxon>Eubacteriales</taxon>
        <taxon>Clostridiaceae</taxon>
        <taxon>Clostridium</taxon>
    </lineage>
</organism>
<evidence type="ECO:0000313" key="6">
    <source>
        <dbReference type="Proteomes" id="UP000007969"/>
    </source>
</evidence>
<dbReference type="Pfam" id="PF07883">
    <property type="entry name" value="Cupin_2"/>
    <property type="match status" value="1"/>
</dbReference>
<protein>
    <recommendedName>
        <fullName evidence="4">HTH cro/C1-type domain-containing protein</fullName>
    </recommendedName>
</protein>
<dbReference type="InterPro" id="IPR011051">
    <property type="entry name" value="RmlC_Cupin_sf"/>
</dbReference>
<evidence type="ECO:0000259" key="4">
    <source>
        <dbReference type="PROSITE" id="PS50943"/>
    </source>
</evidence>
<proteinExistence type="predicted"/>
<dbReference type="PROSITE" id="PS50943">
    <property type="entry name" value="HTH_CROC1"/>
    <property type="match status" value="1"/>
</dbReference>
<dbReference type="HOGENOM" id="CLU_085376_5_0_9"/>
<keyword evidence="2" id="KW-0238">DNA-binding</keyword>
<dbReference type="CDD" id="cd00093">
    <property type="entry name" value="HTH_XRE"/>
    <property type="match status" value="1"/>
</dbReference>
<gene>
    <name evidence="5" type="ordered locus">CKR_2516</name>
</gene>
<dbReference type="SMART" id="SM00530">
    <property type="entry name" value="HTH_XRE"/>
    <property type="match status" value="1"/>
</dbReference>